<dbReference type="Gene3D" id="3.40.50.300">
    <property type="entry name" value="P-loop containing nucleotide triphosphate hydrolases"/>
    <property type="match status" value="1"/>
</dbReference>
<sequence>SKRKEILASILNLSIYDQLAEKAKENRNLKLQEHLRVKDVMENNRKYLEKKEAHLQQKGLIEQSLQQSGLEMDNLRAGLEKARDGLQKLEIKETQARHLKDNLVRLKKDEATCYSRVERHRQRISQFLQLINTKSDIEKSFSIYLSVRAQEKSLSEKSSILMQLREKKGNLQRIAEKEESELKQARSHQIRTVQELESKAARKADLVKKSEELQKKAIIIQKQAQELEEKANQQSTCRERIASGLADQKRLSLLLKDLRDKASLIKKGDDKCPLCGSALGQDGLMHVEEHYRDEMQAAGNSLKEMDGKVRSDSGRLEALSYEIKEMEKKLESEKRRYMTEESLQQKALQEVEEAESKLPVEKASLEALTRRLETGDYAGEQKLAMLQLDKDMKDIGYDEEVHRALRKNLSELEDFQKEKFLLDEAEKEMEREKAEEEQAQNELKEKSNQIRLDDAKLRELNQDLSSLPEIKARVDRLAKSLENKEQEKGNMLQQLGGLEENLKGCLDKEKENERLDLERAMSEHEIKIYDGLAEAFGKKGVQALIIETSLPEISSEANDLLARLTDGRMSLQLEMRPESPGGKITESLEIKIADELGTRNYEMFSGGEAFRIDFALRIALSRFLARRAGAPLSLLIIDEGFGSQDETGKEKLIEALNYIQNDFDKILVITHLPELKEYFPYRINVTKTEEGSTISLEES</sequence>
<dbReference type="PANTHER" id="PTHR32114:SF2">
    <property type="entry name" value="ABC TRANSPORTER ABCH.3"/>
    <property type="match status" value="1"/>
</dbReference>
<dbReference type="Gene3D" id="1.10.287.510">
    <property type="entry name" value="Helix hairpin bin"/>
    <property type="match status" value="1"/>
</dbReference>
<comment type="caution">
    <text evidence="2">The sequence shown here is derived from an EMBL/GenBank/DDBJ whole genome shotgun (WGS) entry which is preliminary data.</text>
</comment>
<name>A0A933GKQ0_UNCTE</name>
<evidence type="ECO:0000256" key="1">
    <source>
        <dbReference type="SAM" id="Coils"/>
    </source>
</evidence>
<gene>
    <name evidence="2" type="ORF">HY730_02410</name>
</gene>
<dbReference type="PANTHER" id="PTHR32114">
    <property type="entry name" value="ABC TRANSPORTER ABCH.3"/>
    <property type="match status" value="1"/>
</dbReference>
<dbReference type="SUPFAM" id="SSF52540">
    <property type="entry name" value="P-loop containing nucleoside triphosphate hydrolases"/>
    <property type="match status" value="1"/>
</dbReference>
<organism evidence="2 3">
    <name type="scientific">Tectimicrobiota bacterium</name>
    <dbReference type="NCBI Taxonomy" id="2528274"/>
    <lineage>
        <taxon>Bacteria</taxon>
        <taxon>Pseudomonadati</taxon>
        <taxon>Nitrospinota/Tectimicrobiota group</taxon>
        <taxon>Candidatus Tectimicrobiota</taxon>
    </lineage>
</organism>
<feature type="coiled-coil region" evidence="1">
    <location>
        <begin position="316"/>
        <end position="371"/>
    </location>
</feature>
<keyword evidence="1" id="KW-0175">Coiled coil</keyword>
<proteinExistence type="predicted"/>
<reference evidence="2" key="1">
    <citation type="submission" date="2020-07" db="EMBL/GenBank/DDBJ databases">
        <title>Huge and variable diversity of episymbiotic CPR bacteria and DPANN archaea in groundwater ecosystems.</title>
        <authorList>
            <person name="He C.Y."/>
            <person name="Keren R."/>
            <person name="Whittaker M."/>
            <person name="Farag I.F."/>
            <person name="Doudna J."/>
            <person name="Cate J.H.D."/>
            <person name="Banfield J.F."/>
        </authorList>
    </citation>
    <scope>NUCLEOTIDE SEQUENCE</scope>
    <source>
        <strain evidence="2">NC_groundwater_1482_Ag_S-0.65um_47_24</strain>
    </source>
</reference>
<dbReference type="Proteomes" id="UP000772181">
    <property type="component" value="Unassembled WGS sequence"/>
</dbReference>
<feature type="coiled-coil region" evidence="1">
    <location>
        <begin position="38"/>
        <end position="109"/>
    </location>
</feature>
<feature type="coiled-coil region" evidence="1">
    <location>
        <begin position="412"/>
        <end position="527"/>
    </location>
</feature>
<protein>
    <submittedName>
        <fullName evidence="2">SMC family ATPase</fullName>
    </submittedName>
</protein>
<accession>A0A933GKQ0</accession>
<dbReference type="InterPro" id="IPR027417">
    <property type="entry name" value="P-loop_NTPase"/>
</dbReference>
<dbReference type="AlphaFoldDB" id="A0A933GKQ0"/>
<feature type="coiled-coil region" evidence="1">
    <location>
        <begin position="161"/>
        <end position="230"/>
    </location>
</feature>
<feature type="non-terminal residue" evidence="2">
    <location>
        <position position="1"/>
    </location>
</feature>
<evidence type="ECO:0000313" key="3">
    <source>
        <dbReference type="Proteomes" id="UP000772181"/>
    </source>
</evidence>
<evidence type="ECO:0000313" key="2">
    <source>
        <dbReference type="EMBL" id="MBI4595211.1"/>
    </source>
</evidence>
<dbReference type="EMBL" id="JACQWF010000114">
    <property type="protein sequence ID" value="MBI4595211.1"/>
    <property type="molecule type" value="Genomic_DNA"/>
</dbReference>